<evidence type="ECO:0000313" key="6">
    <source>
        <dbReference type="Proteomes" id="UP000251205"/>
    </source>
</evidence>
<dbReference type="AlphaFoldDB" id="A0A329YCP9"/>
<dbReference type="InterPro" id="IPR020449">
    <property type="entry name" value="Tscrpt_reg_AraC-type_HTH"/>
</dbReference>
<evidence type="ECO:0000313" key="5">
    <source>
        <dbReference type="EMBL" id="RAX41297.1"/>
    </source>
</evidence>
<reference evidence="5 6" key="1">
    <citation type="submission" date="2018-06" db="EMBL/GenBank/DDBJ databases">
        <title>Whole Genome Sequence of an efficient microsymbiont, Rhizobium tropici.</title>
        <authorList>
            <person name="Srinivasan R."/>
            <person name="Singh H.V."/>
            <person name="Srivastava R."/>
            <person name="Kumari B."/>
            <person name="Radhakrishna A."/>
        </authorList>
    </citation>
    <scope>NUCLEOTIDE SEQUENCE [LARGE SCALE GENOMIC DNA]</scope>
    <source>
        <strain evidence="5 6">IGFRI Rhizo-19</strain>
    </source>
</reference>
<dbReference type="SUPFAM" id="SSF46689">
    <property type="entry name" value="Homeodomain-like"/>
    <property type="match status" value="2"/>
</dbReference>
<dbReference type="Proteomes" id="UP000251205">
    <property type="component" value="Unassembled WGS sequence"/>
</dbReference>
<evidence type="ECO:0000259" key="4">
    <source>
        <dbReference type="PROSITE" id="PS01124"/>
    </source>
</evidence>
<evidence type="ECO:0000256" key="1">
    <source>
        <dbReference type="ARBA" id="ARBA00023015"/>
    </source>
</evidence>
<dbReference type="Pfam" id="PF12833">
    <property type="entry name" value="HTH_18"/>
    <property type="match status" value="1"/>
</dbReference>
<keyword evidence="3" id="KW-0804">Transcription</keyword>
<dbReference type="OrthoDB" id="252470at2"/>
<accession>A0A329YCP9</accession>
<dbReference type="InterPro" id="IPR009057">
    <property type="entry name" value="Homeodomain-like_sf"/>
</dbReference>
<dbReference type="InterPro" id="IPR018062">
    <property type="entry name" value="HTH_AraC-typ_CS"/>
</dbReference>
<keyword evidence="1" id="KW-0805">Transcription regulation</keyword>
<sequence>MERVLNINLEVRRYHGRGCHYHDHVQVLVPLQGVMKVAMEGASGIVTGRTVAVIPKGYSHDFVPSGDCNLLVADVELREDEGQDAPALLRGDGPFVSHVQPWLWRIFRQIGAKIDADGRCAHDAAMLALSGLHLIRPTPVPKPQSKASSRIECIAANLGTRNDKAVVGAMAREAGLSQSHFHALFKAATGRSPRQYEIDQRLDAAVERLIFTRDSISEIAYAAGYENVSAFSRLFKGRFGMSPGAFRVASSAERS</sequence>
<dbReference type="SMART" id="SM00342">
    <property type="entry name" value="HTH_ARAC"/>
    <property type="match status" value="1"/>
</dbReference>
<dbReference type="InterPro" id="IPR050204">
    <property type="entry name" value="AraC_XylS_family_regulators"/>
</dbReference>
<dbReference type="InterPro" id="IPR014710">
    <property type="entry name" value="RmlC-like_jellyroll"/>
</dbReference>
<dbReference type="Gene3D" id="2.60.120.10">
    <property type="entry name" value="Jelly Rolls"/>
    <property type="match status" value="1"/>
</dbReference>
<dbReference type="SUPFAM" id="SSF51182">
    <property type="entry name" value="RmlC-like cupins"/>
    <property type="match status" value="1"/>
</dbReference>
<dbReference type="InterPro" id="IPR018060">
    <property type="entry name" value="HTH_AraC"/>
</dbReference>
<evidence type="ECO:0000256" key="3">
    <source>
        <dbReference type="ARBA" id="ARBA00023163"/>
    </source>
</evidence>
<dbReference type="GO" id="GO:0003700">
    <property type="term" value="F:DNA-binding transcription factor activity"/>
    <property type="evidence" value="ECO:0007669"/>
    <property type="project" value="InterPro"/>
</dbReference>
<dbReference type="GO" id="GO:0043565">
    <property type="term" value="F:sequence-specific DNA binding"/>
    <property type="evidence" value="ECO:0007669"/>
    <property type="project" value="InterPro"/>
</dbReference>
<evidence type="ECO:0000256" key="2">
    <source>
        <dbReference type="ARBA" id="ARBA00023125"/>
    </source>
</evidence>
<keyword evidence="2" id="KW-0238">DNA-binding</keyword>
<name>A0A329YCP9_RHITR</name>
<proteinExistence type="predicted"/>
<dbReference type="PRINTS" id="PR00032">
    <property type="entry name" value="HTHARAC"/>
</dbReference>
<dbReference type="Gene3D" id="1.10.10.60">
    <property type="entry name" value="Homeodomain-like"/>
    <property type="match status" value="2"/>
</dbReference>
<organism evidence="5 6">
    <name type="scientific">Rhizobium tropici</name>
    <dbReference type="NCBI Taxonomy" id="398"/>
    <lineage>
        <taxon>Bacteria</taxon>
        <taxon>Pseudomonadati</taxon>
        <taxon>Pseudomonadota</taxon>
        <taxon>Alphaproteobacteria</taxon>
        <taxon>Hyphomicrobiales</taxon>
        <taxon>Rhizobiaceae</taxon>
        <taxon>Rhizobium/Agrobacterium group</taxon>
        <taxon>Rhizobium</taxon>
    </lineage>
</organism>
<dbReference type="PROSITE" id="PS01124">
    <property type="entry name" value="HTH_ARAC_FAMILY_2"/>
    <property type="match status" value="1"/>
</dbReference>
<dbReference type="EMBL" id="QMKK01000030">
    <property type="protein sequence ID" value="RAX41297.1"/>
    <property type="molecule type" value="Genomic_DNA"/>
</dbReference>
<protein>
    <submittedName>
        <fullName evidence="5">AraC family transcriptional regulator</fullName>
    </submittedName>
</protein>
<feature type="domain" description="HTH araC/xylS-type" evidence="4">
    <location>
        <begin position="148"/>
        <end position="249"/>
    </location>
</feature>
<dbReference type="PROSITE" id="PS00041">
    <property type="entry name" value="HTH_ARAC_FAMILY_1"/>
    <property type="match status" value="1"/>
</dbReference>
<comment type="caution">
    <text evidence="5">The sequence shown here is derived from an EMBL/GenBank/DDBJ whole genome shotgun (WGS) entry which is preliminary data.</text>
</comment>
<gene>
    <name evidence="5" type="ORF">DQ393_12100</name>
</gene>
<dbReference type="InterPro" id="IPR011051">
    <property type="entry name" value="RmlC_Cupin_sf"/>
</dbReference>
<dbReference type="PANTHER" id="PTHR46796">
    <property type="entry name" value="HTH-TYPE TRANSCRIPTIONAL ACTIVATOR RHAS-RELATED"/>
    <property type="match status" value="1"/>
</dbReference>
<dbReference type="PANTHER" id="PTHR46796:SF10">
    <property type="entry name" value="TRANSCRIPTIONAL ACTIVATOR FEAR"/>
    <property type="match status" value="1"/>
</dbReference>